<dbReference type="SUPFAM" id="SSF47095">
    <property type="entry name" value="HMG-box"/>
    <property type="match status" value="1"/>
</dbReference>
<evidence type="ECO:0000313" key="2">
    <source>
        <dbReference type="Proteomes" id="UP000789342"/>
    </source>
</evidence>
<dbReference type="AlphaFoldDB" id="A0A9N9A9H0"/>
<reference evidence="1" key="1">
    <citation type="submission" date="2021-06" db="EMBL/GenBank/DDBJ databases">
        <authorList>
            <person name="Kallberg Y."/>
            <person name="Tangrot J."/>
            <person name="Rosling A."/>
        </authorList>
    </citation>
    <scope>NUCLEOTIDE SEQUENCE</scope>
    <source>
        <strain evidence="1">CL551</strain>
    </source>
</reference>
<dbReference type="Proteomes" id="UP000789342">
    <property type="component" value="Unassembled WGS sequence"/>
</dbReference>
<keyword evidence="2" id="KW-1185">Reference proteome</keyword>
<organism evidence="1 2">
    <name type="scientific">Acaulospora morrowiae</name>
    <dbReference type="NCBI Taxonomy" id="94023"/>
    <lineage>
        <taxon>Eukaryota</taxon>
        <taxon>Fungi</taxon>
        <taxon>Fungi incertae sedis</taxon>
        <taxon>Mucoromycota</taxon>
        <taxon>Glomeromycotina</taxon>
        <taxon>Glomeromycetes</taxon>
        <taxon>Diversisporales</taxon>
        <taxon>Acaulosporaceae</taxon>
        <taxon>Acaulospora</taxon>
    </lineage>
</organism>
<protein>
    <submittedName>
        <fullName evidence="1">198_t:CDS:1</fullName>
    </submittedName>
</protein>
<dbReference type="OrthoDB" id="2325316at2759"/>
<dbReference type="EMBL" id="CAJVPV010002262">
    <property type="protein sequence ID" value="CAG8522210.1"/>
    <property type="molecule type" value="Genomic_DNA"/>
</dbReference>
<proteinExistence type="predicted"/>
<evidence type="ECO:0000313" key="1">
    <source>
        <dbReference type="EMBL" id="CAG8522210.1"/>
    </source>
</evidence>
<dbReference type="InterPro" id="IPR036910">
    <property type="entry name" value="HMG_box_dom_sf"/>
</dbReference>
<dbReference type="Gene3D" id="1.10.30.10">
    <property type="entry name" value="High mobility group box domain"/>
    <property type="match status" value="1"/>
</dbReference>
<accession>A0A9N9A9H0</accession>
<gene>
    <name evidence="1" type="ORF">AMORRO_LOCUS4263</name>
</gene>
<sequence length="238" mass="27709">MKNTQQKQGKDLKNKSKRLRDQTIFSIKKTTLYPPLNLPQSPPTMKEVMKLVEKLISKPKVARFPNSFIIYRNTYVKYLKDNGYKIPMTELSPMISRSWKAEPSFVKEIYVKISNEAEQLYYQIVKTNHPQNKPSLEEPPSVTIQPPIDEFNFPNNSLLYPPFTPSSPWSYYPLESQFYQINFITDVLSNQLTFPPTQTQSVFCLDVNEFSSGDFDIFNNNYSASSIENGAINYYFNF</sequence>
<comment type="caution">
    <text evidence="1">The sequence shown here is derived from an EMBL/GenBank/DDBJ whole genome shotgun (WGS) entry which is preliminary data.</text>
</comment>
<name>A0A9N9A9H0_9GLOM</name>